<evidence type="ECO:0000313" key="2">
    <source>
        <dbReference type="Proteomes" id="UP001466331"/>
    </source>
</evidence>
<sequence>MVKNIVSILFLFFVALLFPSCSFLLSSPFSPMVSWADNEVKISDLVSDIASPPYEGVDMRLRCVGVVDNTDTKYVIFAVFVWSSDGNKLRLIVMDDDLSVEAVFNEDDFFSTPGHRFDNIFWDGSYLWWGSYKIDVGNKNVTDEGGTLTEWTNGLYVNGNYYLLKNETSGTNGLSYSSVASSFPPSTIPTPSTLDYFSSATSVVDNWISTWETEKYFSILMSMDSDFIFLSVPYDISSITGPLMDFYPHASFSGDAGYDLWGDGTIAVGGDTILVLKEEDDKNYIERYNLSGSKKSTDEWPFYDDSAFALSRDGSVLYVFDRKSGYIYKGAVWW</sequence>
<gene>
    <name evidence="1" type="ORF">WKV44_01455</name>
</gene>
<name>A0ABU9U967_9SPIR</name>
<organism evidence="1 2">
    <name type="scientific">Rarispira pelagica</name>
    <dbReference type="NCBI Taxonomy" id="3141764"/>
    <lineage>
        <taxon>Bacteria</taxon>
        <taxon>Pseudomonadati</taxon>
        <taxon>Spirochaetota</taxon>
        <taxon>Spirochaetia</taxon>
        <taxon>Winmispirales</taxon>
        <taxon>Winmispiraceae</taxon>
        <taxon>Rarispira</taxon>
    </lineage>
</organism>
<evidence type="ECO:0000313" key="1">
    <source>
        <dbReference type="EMBL" id="MEM5947199.1"/>
    </source>
</evidence>
<accession>A0ABU9U967</accession>
<keyword evidence="2" id="KW-1185">Reference proteome</keyword>
<proteinExistence type="predicted"/>
<dbReference type="EMBL" id="JBCHKQ010000001">
    <property type="protein sequence ID" value="MEM5947199.1"/>
    <property type="molecule type" value="Genomic_DNA"/>
</dbReference>
<dbReference type="Proteomes" id="UP001466331">
    <property type="component" value="Unassembled WGS sequence"/>
</dbReference>
<reference evidence="1 2" key="1">
    <citation type="submission" date="2024-03" db="EMBL/GenBank/DDBJ databases">
        <title>Ignisphaera cupida sp. nov., a hyperthermophilic hydrolytic archaeon from a hot spring of Kamchatka, and proposal of Ignisphaeraceae fam. nov.</title>
        <authorList>
            <person name="Podosokorskaya O.A."/>
            <person name="Elcheninov A.G."/>
            <person name="Maltseva A.I."/>
            <person name="Zayulina K.S."/>
            <person name="Novikov A."/>
            <person name="Merkel A.Y."/>
        </authorList>
    </citation>
    <scope>NUCLEOTIDE SEQUENCE [LARGE SCALE GENOMIC DNA]</scope>
    <source>
        <strain evidence="1 2">38H-sp</strain>
    </source>
</reference>
<protein>
    <submittedName>
        <fullName evidence="1">Uncharacterized protein</fullName>
    </submittedName>
</protein>
<dbReference type="RefSeq" id="WP_420068649.1">
    <property type="nucleotide sequence ID" value="NZ_JBCHKQ010000001.1"/>
</dbReference>
<comment type="caution">
    <text evidence="1">The sequence shown here is derived from an EMBL/GenBank/DDBJ whole genome shotgun (WGS) entry which is preliminary data.</text>
</comment>